<feature type="region of interest" description="Disordered" evidence="1">
    <location>
        <begin position="66"/>
        <end position="86"/>
    </location>
</feature>
<keyword evidence="2" id="KW-1133">Transmembrane helix</keyword>
<proteinExistence type="predicted"/>
<evidence type="ECO:0000313" key="4">
    <source>
        <dbReference type="Proteomes" id="UP000198518"/>
    </source>
</evidence>
<gene>
    <name evidence="3" type="ORF">SAMN04487945_1568</name>
</gene>
<dbReference type="Pfam" id="PF24377">
    <property type="entry name" value="DUF7533"/>
    <property type="match status" value="1"/>
</dbReference>
<evidence type="ECO:0000256" key="1">
    <source>
        <dbReference type="SAM" id="MobiDB-lite"/>
    </source>
</evidence>
<keyword evidence="2" id="KW-0812">Transmembrane</keyword>
<dbReference type="OrthoDB" id="157531at2157"/>
<evidence type="ECO:0000256" key="2">
    <source>
        <dbReference type="SAM" id="Phobius"/>
    </source>
</evidence>
<sequence>MKLLDAVSLAVAVAFAAPAALLGVETLLGGDPTGWVFLAFAAGILGFERYVVTPDDIPAMFAQKTASAVVEDPDDEPRDDGESGTQ</sequence>
<organism evidence="3 4">
    <name type="scientific">Halobacterium jilantaiense</name>
    <dbReference type="NCBI Taxonomy" id="355548"/>
    <lineage>
        <taxon>Archaea</taxon>
        <taxon>Methanobacteriati</taxon>
        <taxon>Methanobacteriota</taxon>
        <taxon>Stenosarchaea group</taxon>
        <taxon>Halobacteria</taxon>
        <taxon>Halobacteriales</taxon>
        <taxon>Halobacteriaceae</taxon>
        <taxon>Halobacterium</taxon>
    </lineage>
</organism>
<keyword evidence="2" id="KW-0472">Membrane</keyword>
<feature type="transmembrane region" description="Helical" evidence="2">
    <location>
        <begin position="33"/>
        <end position="52"/>
    </location>
</feature>
<evidence type="ECO:0000313" key="3">
    <source>
        <dbReference type="EMBL" id="SEW11711.1"/>
    </source>
</evidence>
<accession>A0A1I0PBI2</accession>
<reference evidence="3 4" key="1">
    <citation type="submission" date="2016-10" db="EMBL/GenBank/DDBJ databases">
        <authorList>
            <person name="de Groot N.N."/>
        </authorList>
    </citation>
    <scope>NUCLEOTIDE SEQUENCE [LARGE SCALE GENOMIC DNA]</scope>
    <source>
        <strain evidence="3 4">CGMCC 1.5337</strain>
    </source>
</reference>
<dbReference type="InterPro" id="IPR055955">
    <property type="entry name" value="DUF7533"/>
</dbReference>
<dbReference type="Proteomes" id="UP000198518">
    <property type="component" value="Unassembled WGS sequence"/>
</dbReference>
<protein>
    <submittedName>
        <fullName evidence="3">Uncharacterized protein</fullName>
    </submittedName>
</protein>
<name>A0A1I0PBI2_9EURY</name>
<dbReference type="RefSeq" id="WP_089668772.1">
    <property type="nucleotide sequence ID" value="NZ_FOJA01000001.1"/>
</dbReference>
<dbReference type="EMBL" id="FOJA01000001">
    <property type="protein sequence ID" value="SEW11711.1"/>
    <property type="molecule type" value="Genomic_DNA"/>
</dbReference>
<dbReference type="AlphaFoldDB" id="A0A1I0PBI2"/>
<keyword evidence="4" id="KW-1185">Reference proteome</keyword>